<dbReference type="ExpressionAtlas" id="I1IIS5">
    <property type="expression patterns" value="baseline"/>
</dbReference>
<dbReference type="RefSeq" id="XP_010237313.1">
    <property type="nucleotide sequence ID" value="XM_010239011.3"/>
</dbReference>
<dbReference type="AlphaFoldDB" id="I1IIS5"/>
<proteinExistence type="predicted"/>
<dbReference type="OrthoDB" id="695233at2759"/>
<dbReference type="Proteomes" id="UP000008810">
    <property type="component" value="Chromosome 4"/>
</dbReference>
<dbReference type="HOGENOM" id="CLU_1442920_0_0_1"/>
<keyword evidence="3" id="KW-1185">Reference proteome</keyword>
<dbReference type="STRING" id="15368.I1IIS5"/>
<accession>I1IIS5</accession>
<dbReference type="OMA" id="CYLFAVE"/>
<evidence type="ECO:0000313" key="3">
    <source>
        <dbReference type="Proteomes" id="UP000008810"/>
    </source>
</evidence>
<dbReference type="GO" id="GO:0009658">
    <property type="term" value="P:chloroplast organization"/>
    <property type="evidence" value="ECO:0000318"/>
    <property type="project" value="GO_Central"/>
</dbReference>
<organism evidence="1">
    <name type="scientific">Brachypodium distachyon</name>
    <name type="common">Purple false brome</name>
    <name type="synonym">Trachynia distachya</name>
    <dbReference type="NCBI Taxonomy" id="15368"/>
    <lineage>
        <taxon>Eukaryota</taxon>
        <taxon>Viridiplantae</taxon>
        <taxon>Streptophyta</taxon>
        <taxon>Embryophyta</taxon>
        <taxon>Tracheophyta</taxon>
        <taxon>Spermatophyta</taxon>
        <taxon>Magnoliopsida</taxon>
        <taxon>Liliopsida</taxon>
        <taxon>Poales</taxon>
        <taxon>Poaceae</taxon>
        <taxon>BOP clade</taxon>
        <taxon>Pooideae</taxon>
        <taxon>Stipodae</taxon>
        <taxon>Brachypodieae</taxon>
        <taxon>Brachypodium</taxon>
    </lineage>
</organism>
<dbReference type="KEGG" id="bdi:100842683"/>
<dbReference type="EMBL" id="CM000883">
    <property type="protein sequence ID" value="KQJ86908.1"/>
    <property type="molecule type" value="Genomic_DNA"/>
</dbReference>
<dbReference type="Gramene" id="KQJ86908">
    <property type="protein sequence ID" value="KQJ86908"/>
    <property type="gene ID" value="BRADI_4g08390v3"/>
</dbReference>
<evidence type="ECO:0008006" key="4">
    <source>
        <dbReference type="Google" id="ProtNLM"/>
    </source>
</evidence>
<dbReference type="GO" id="GO:1901259">
    <property type="term" value="P:chloroplast rRNA processing"/>
    <property type="evidence" value="ECO:0000318"/>
    <property type="project" value="GO_Central"/>
</dbReference>
<dbReference type="Pfam" id="PF11523">
    <property type="entry name" value="DUF3223"/>
    <property type="match status" value="1"/>
</dbReference>
<dbReference type="GeneID" id="100842683"/>
<dbReference type="PANTHER" id="PTHR33415">
    <property type="entry name" value="PROTEIN EMBRYO DEFECTIVE 514"/>
    <property type="match status" value="1"/>
</dbReference>
<dbReference type="PANTHER" id="PTHR33415:SF23">
    <property type="entry name" value="OS09G0112400 PROTEIN"/>
    <property type="match status" value="1"/>
</dbReference>
<dbReference type="FunFam" id="3.10.450.40:FF:000034">
    <property type="entry name" value="DCL protein"/>
    <property type="match status" value="1"/>
</dbReference>
<dbReference type="GO" id="GO:0009507">
    <property type="term" value="C:chloroplast"/>
    <property type="evidence" value="ECO:0000318"/>
    <property type="project" value="GO_Central"/>
</dbReference>
<evidence type="ECO:0000313" key="1">
    <source>
        <dbReference type="EMBL" id="KQJ86908.1"/>
    </source>
</evidence>
<dbReference type="InterPro" id="IPR044673">
    <property type="entry name" value="DCL-like"/>
</dbReference>
<sequence>MALAAALARAATRLFRGGLPPSSISPALSSYSRPFCGLTADDDEPSAPGVVEDPWKAAEAEILRDVKPVVDLVKDILHSGRYGDGEVLSPDDQKFVVEKLLAHHPCSEDKIGCGLDAIMVTSILISGCPVVRPDASLSLEQMAAARISHTGSVSRHTSKGPIQPFPTQIGFYRNVSFRRGRNLFCLPN</sequence>
<name>I1IIS5_BRADI</name>
<dbReference type="eggNOG" id="ENOG502RY91">
    <property type="taxonomic scope" value="Eukaryota"/>
</dbReference>
<reference evidence="2" key="3">
    <citation type="submission" date="2018-08" db="UniProtKB">
        <authorList>
            <consortium name="EnsemblPlants"/>
        </authorList>
    </citation>
    <scope>IDENTIFICATION</scope>
    <source>
        <strain evidence="2">cv. Bd21</strain>
    </source>
</reference>
<dbReference type="EnsemblPlants" id="KQJ86908">
    <property type="protein sequence ID" value="KQJ86908"/>
    <property type="gene ID" value="BRADI_4g08390v3"/>
</dbReference>
<dbReference type="Gene3D" id="3.10.450.40">
    <property type="match status" value="1"/>
</dbReference>
<evidence type="ECO:0000313" key="2">
    <source>
        <dbReference type="EnsemblPlants" id="KQJ86908"/>
    </source>
</evidence>
<reference evidence="1 2" key="1">
    <citation type="journal article" date="2010" name="Nature">
        <title>Genome sequencing and analysis of the model grass Brachypodium distachyon.</title>
        <authorList>
            <consortium name="International Brachypodium Initiative"/>
        </authorList>
    </citation>
    <scope>NUCLEOTIDE SEQUENCE [LARGE SCALE GENOMIC DNA]</scope>
    <source>
        <strain evidence="1">Bd21</strain>
        <strain evidence="2">cv. Bd21</strain>
    </source>
</reference>
<protein>
    <recommendedName>
        <fullName evidence="4">DCL protein</fullName>
    </recommendedName>
</protein>
<gene>
    <name evidence="2" type="primary">LOC100842683</name>
    <name evidence="1" type="ORF">BRADI_4g08390v3</name>
</gene>
<reference evidence="1" key="2">
    <citation type="submission" date="2017-06" db="EMBL/GenBank/DDBJ databases">
        <title>WGS assembly of Brachypodium distachyon.</title>
        <authorList>
            <consortium name="The International Brachypodium Initiative"/>
            <person name="Lucas S."/>
            <person name="Harmon-Smith M."/>
            <person name="Lail K."/>
            <person name="Tice H."/>
            <person name="Grimwood J."/>
            <person name="Bruce D."/>
            <person name="Barry K."/>
            <person name="Shu S."/>
            <person name="Lindquist E."/>
            <person name="Wang M."/>
            <person name="Pitluck S."/>
            <person name="Vogel J.P."/>
            <person name="Garvin D.F."/>
            <person name="Mockler T.C."/>
            <person name="Schmutz J."/>
            <person name="Rokhsar D."/>
            <person name="Bevan M.W."/>
        </authorList>
    </citation>
    <scope>NUCLEOTIDE SEQUENCE</scope>
    <source>
        <strain evidence="1">Bd21</strain>
    </source>
</reference>